<reference evidence="3" key="1">
    <citation type="journal article" date="2016" name="Nature">
        <title>The genome of the seagrass Zostera marina reveals angiosperm adaptation to the sea.</title>
        <authorList>
            <person name="Olsen J.L."/>
            <person name="Rouze P."/>
            <person name="Verhelst B."/>
            <person name="Lin Y.-C."/>
            <person name="Bayer T."/>
            <person name="Collen J."/>
            <person name="Dattolo E."/>
            <person name="De Paoli E."/>
            <person name="Dittami S."/>
            <person name="Maumus F."/>
            <person name="Michel G."/>
            <person name="Kersting A."/>
            <person name="Lauritano C."/>
            <person name="Lohaus R."/>
            <person name="Toepel M."/>
            <person name="Tonon T."/>
            <person name="Vanneste K."/>
            <person name="Amirebrahimi M."/>
            <person name="Brakel J."/>
            <person name="Bostroem C."/>
            <person name="Chovatia M."/>
            <person name="Grimwood J."/>
            <person name="Jenkins J.W."/>
            <person name="Jueterbock A."/>
            <person name="Mraz A."/>
            <person name="Stam W.T."/>
            <person name="Tice H."/>
            <person name="Bornberg-Bauer E."/>
            <person name="Green P.J."/>
            <person name="Pearson G.A."/>
            <person name="Procaccini G."/>
            <person name="Duarte C.M."/>
            <person name="Schmutz J."/>
            <person name="Reusch T.B.H."/>
            <person name="Van de Peer Y."/>
        </authorList>
    </citation>
    <scope>NUCLEOTIDE SEQUENCE [LARGE SCALE GENOMIC DNA]</scope>
    <source>
        <strain evidence="3">cv. Finnish</strain>
    </source>
</reference>
<feature type="compositionally biased region" description="Acidic residues" evidence="1">
    <location>
        <begin position="79"/>
        <end position="92"/>
    </location>
</feature>
<dbReference type="PANTHER" id="PTHR46932:SF12">
    <property type="entry name" value="HEAVY METAL-ASSOCIATED ISOPRENYLATED PLANT PROTEIN 47"/>
    <property type="match status" value="1"/>
</dbReference>
<dbReference type="EMBL" id="LFYR01000012">
    <property type="protein sequence ID" value="KMZ76520.1"/>
    <property type="molecule type" value="Genomic_DNA"/>
</dbReference>
<proteinExistence type="predicted"/>
<dbReference type="OrthoDB" id="692521at2759"/>
<dbReference type="STRING" id="29655.A0A0K9Q6H7"/>
<keyword evidence="3" id="KW-1185">Reference proteome</keyword>
<evidence type="ECO:0008006" key="4">
    <source>
        <dbReference type="Google" id="ProtNLM"/>
    </source>
</evidence>
<feature type="compositionally biased region" description="Basic and acidic residues" evidence="1">
    <location>
        <begin position="93"/>
        <end position="120"/>
    </location>
</feature>
<dbReference type="Proteomes" id="UP000036987">
    <property type="component" value="Unassembled WGS sequence"/>
</dbReference>
<dbReference type="AlphaFoldDB" id="A0A0K9Q6H7"/>
<dbReference type="InterPro" id="IPR042885">
    <property type="entry name" value="HIPP47/16"/>
</dbReference>
<comment type="caution">
    <text evidence="2">The sequence shown here is derived from an EMBL/GenBank/DDBJ whole genome shotgun (WGS) entry which is preliminary data.</text>
</comment>
<feature type="region of interest" description="Disordered" evidence="1">
    <location>
        <begin position="72"/>
        <end position="120"/>
    </location>
</feature>
<sequence length="180" mass="21213">MKQKTVIKVRVHCDKCLAKVMRVASKKGVESIAMEGDAIVVVGEDIDIACLMKRLQSKVGYAKILTVEEIDEKKMKEKEEDEEKMEEKEEDEEKMKEKEEDEEKMKEEEEKAKETAEREKRELEYYRKSKNPCYITPYVTNCHCKDDYQYPLGPQYPCYHSSRMMCIVDDAYHNDPCTIM</sequence>
<dbReference type="PANTHER" id="PTHR46932">
    <property type="entry name" value="HEAVY METAL-ASSOCIATED ISOPRENYLATED PLANT PROTEIN 47"/>
    <property type="match status" value="1"/>
</dbReference>
<gene>
    <name evidence="2" type="ORF">ZOSMA_100G00130</name>
</gene>
<name>A0A0K9Q6H7_ZOSMR</name>
<dbReference type="Gene3D" id="3.30.70.100">
    <property type="match status" value="1"/>
</dbReference>
<evidence type="ECO:0000313" key="2">
    <source>
        <dbReference type="EMBL" id="KMZ76520.1"/>
    </source>
</evidence>
<evidence type="ECO:0000256" key="1">
    <source>
        <dbReference type="SAM" id="MobiDB-lite"/>
    </source>
</evidence>
<protein>
    <recommendedName>
        <fullName evidence="4">HMA domain-containing protein</fullName>
    </recommendedName>
</protein>
<accession>A0A0K9Q6H7</accession>
<organism evidence="2 3">
    <name type="scientific">Zostera marina</name>
    <name type="common">Eelgrass</name>
    <dbReference type="NCBI Taxonomy" id="29655"/>
    <lineage>
        <taxon>Eukaryota</taxon>
        <taxon>Viridiplantae</taxon>
        <taxon>Streptophyta</taxon>
        <taxon>Embryophyta</taxon>
        <taxon>Tracheophyta</taxon>
        <taxon>Spermatophyta</taxon>
        <taxon>Magnoliopsida</taxon>
        <taxon>Liliopsida</taxon>
        <taxon>Zosteraceae</taxon>
        <taxon>Zostera</taxon>
    </lineage>
</organism>
<evidence type="ECO:0000313" key="3">
    <source>
        <dbReference type="Proteomes" id="UP000036987"/>
    </source>
</evidence>